<keyword evidence="1" id="KW-0413">Isomerase</keyword>
<reference evidence="2 3" key="1">
    <citation type="submission" date="2020-11" db="EMBL/GenBank/DDBJ databases">
        <title>Carbohydrate-dependent, anaerobic sulfur respiration: A novel catabolism in halophilic archaea.</title>
        <authorList>
            <person name="Sorokin D.Y."/>
            <person name="Messina E."/>
            <person name="Smedile F."/>
            <person name="La Cono V."/>
            <person name="Hallsworth J.E."/>
            <person name="Yakimov M.M."/>
        </authorList>
    </citation>
    <scope>NUCLEOTIDE SEQUENCE [LARGE SCALE GENOMIC DNA]</scope>
    <source>
        <strain evidence="2 3">HSR12-2</strain>
    </source>
</reference>
<dbReference type="PIRSF" id="PIRSF016184">
    <property type="entry name" value="PhzC_PhzF"/>
    <property type="match status" value="1"/>
</dbReference>
<dbReference type="PANTHER" id="PTHR13774">
    <property type="entry name" value="PHENAZINE BIOSYNTHESIS PROTEIN"/>
    <property type="match status" value="1"/>
</dbReference>
<dbReference type="NCBIfam" id="TIGR00654">
    <property type="entry name" value="PhzF_family"/>
    <property type="match status" value="1"/>
</dbReference>
<dbReference type="EMBL" id="CP064788">
    <property type="protein sequence ID" value="QSG07654.1"/>
    <property type="molecule type" value="Genomic_DNA"/>
</dbReference>
<dbReference type="Proteomes" id="UP000662973">
    <property type="component" value="Chromosome"/>
</dbReference>
<protein>
    <submittedName>
        <fullName evidence="2">Putative epimerase</fullName>
    </submittedName>
</protein>
<evidence type="ECO:0000313" key="2">
    <source>
        <dbReference type="EMBL" id="QSG07654.1"/>
    </source>
</evidence>
<sequence>MDTRDAYLVDAFTDEPTDGNPAGVVPEAEDLDADQMGAIANELGASETVFLRDSDGADRQLRYFTPETEVDLCGHATIAAHAWLYEHGVIGAGEHTVETAVGVLDVRVESDGTVWMSQNDPTVVELDADAAQVADALGIEADAIRTVGLPIARTSTGLPFLAVPVEYFAHLSSMEPDMRAIEQLCATHDATGIYAFTFDTLEGDSTLHGRMFAPGAGVEEDPVTGTASGAVGAYLAYQGALEETTDMVFEQGHFLNRPGTVSVSVGPTVEVGGRAVTTLEGTVVVPESDDDEIIEV</sequence>
<gene>
    <name evidence="2" type="ORF">HSR122_0240</name>
</gene>
<organism evidence="2 3">
    <name type="scientific">Halapricum desulfuricans</name>
    <dbReference type="NCBI Taxonomy" id="2841257"/>
    <lineage>
        <taxon>Archaea</taxon>
        <taxon>Methanobacteriati</taxon>
        <taxon>Methanobacteriota</taxon>
        <taxon>Stenosarchaea group</taxon>
        <taxon>Halobacteria</taxon>
        <taxon>Halobacteriales</taxon>
        <taxon>Haloarculaceae</taxon>
        <taxon>Halapricum</taxon>
    </lineage>
</organism>
<evidence type="ECO:0000256" key="1">
    <source>
        <dbReference type="ARBA" id="ARBA00023235"/>
    </source>
</evidence>
<keyword evidence="3" id="KW-1185">Reference proteome</keyword>
<dbReference type="RefSeq" id="WP_229110829.1">
    <property type="nucleotide sequence ID" value="NZ_CP064788.1"/>
</dbReference>
<dbReference type="GO" id="GO:0016853">
    <property type="term" value="F:isomerase activity"/>
    <property type="evidence" value="ECO:0007669"/>
    <property type="project" value="UniProtKB-KW"/>
</dbReference>
<evidence type="ECO:0000313" key="3">
    <source>
        <dbReference type="Proteomes" id="UP000662973"/>
    </source>
</evidence>
<proteinExistence type="predicted"/>
<dbReference type="AlphaFoldDB" id="A0A897N4V8"/>
<accession>A0A897N4V8</accession>
<dbReference type="GO" id="GO:0005737">
    <property type="term" value="C:cytoplasm"/>
    <property type="evidence" value="ECO:0007669"/>
    <property type="project" value="TreeGrafter"/>
</dbReference>
<dbReference type="GeneID" id="68850917"/>
<dbReference type="PANTHER" id="PTHR13774:SF39">
    <property type="entry name" value="BIOSYNTHESIS PROTEIN, PUTATIVE-RELATED"/>
    <property type="match status" value="1"/>
</dbReference>
<dbReference type="SUPFAM" id="SSF54506">
    <property type="entry name" value="Diaminopimelate epimerase-like"/>
    <property type="match status" value="1"/>
</dbReference>
<dbReference type="Pfam" id="PF02567">
    <property type="entry name" value="PhzC-PhzF"/>
    <property type="match status" value="1"/>
</dbReference>
<dbReference type="Gene3D" id="3.10.310.10">
    <property type="entry name" value="Diaminopimelate Epimerase, Chain A, domain 1"/>
    <property type="match status" value="2"/>
</dbReference>
<name>A0A897N4V8_9EURY</name>
<dbReference type="KEGG" id="hds:HSR122_0240"/>
<dbReference type="InterPro" id="IPR003719">
    <property type="entry name" value="Phenazine_PhzF-like"/>
</dbReference>